<proteinExistence type="predicted"/>
<evidence type="ECO:0000313" key="1">
    <source>
        <dbReference type="EMBL" id="SFQ43936.1"/>
    </source>
</evidence>
<name>A0A1I5YIB9_9FIRM</name>
<dbReference type="Proteomes" id="UP000182624">
    <property type="component" value="Unassembled WGS sequence"/>
</dbReference>
<keyword evidence="2" id="KW-1185">Reference proteome</keyword>
<gene>
    <name evidence="1" type="ORF">SAMN04487928_14714</name>
</gene>
<reference evidence="2" key="1">
    <citation type="submission" date="2016-10" db="EMBL/GenBank/DDBJ databases">
        <authorList>
            <person name="Varghese N."/>
            <person name="Submissions S."/>
        </authorList>
    </citation>
    <scope>NUCLEOTIDE SEQUENCE [LARGE SCALE GENOMIC DNA]</scope>
    <source>
        <strain evidence="2">P18</strain>
    </source>
</reference>
<organism evidence="1 2">
    <name type="scientific">Butyrivibrio proteoclasticus</name>
    <dbReference type="NCBI Taxonomy" id="43305"/>
    <lineage>
        <taxon>Bacteria</taxon>
        <taxon>Bacillati</taxon>
        <taxon>Bacillota</taxon>
        <taxon>Clostridia</taxon>
        <taxon>Lachnospirales</taxon>
        <taxon>Lachnospiraceae</taxon>
        <taxon>Butyrivibrio</taxon>
    </lineage>
</organism>
<dbReference type="EMBL" id="FOXO01000047">
    <property type="protein sequence ID" value="SFQ43936.1"/>
    <property type="molecule type" value="Genomic_DNA"/>
</dbReference>
<accession>A0A1I5YIB9</accession>
<protein>
    <submittedName>
        <fullName evidence="1">Uncharacterized protein</fullName>
    </submittedName>
</protein>
<dbReference type="AlphaFoldDB" id="A0A1I5YIB9"/>
<sequence length="37" mass="4323">MTNTRLVNGMVVNYMSVENIQGLRLPCEMRPCYMMNL</sequence>
<evidence type="ECO:0000313" key="2">
    <source>
        <dbReference type="Proteomes" id="UP000182624"/>
    </source>
</evidence>